<sequence length="207" mass="22108">MFKSLFKVSASALIGLMFASQANATIIGFEDIPDDFRAQNFPAYTENGFILDVSCQNCVNVFSTSEAIAFSGYGTQPAAAAGWGATGRFLETWNTYSIFSLSQENGEAFNFTAMNIGWFNNASSNASWSVRVFDDNGIQVGSSDNYTGSGLFNFNYEGIYSVELQSNGGFSSFDNLNVTAVEASAPATLGLLSLSLVGLGIAGRRNK</sequence>
<organism evidence="2 3">
    <name type="scientific">Alteromonas alba</name>
    <dbReference type="NCBI Taxonomy" id="2079529"/>
    <lineage>
        <taxon>Bacteria</taxon>
        <taxon>Pseudomonadati</taxon>
        <taxon>Pseudomonadota</taxon>
        <taxon>Gammaproteobacteria</taxon>
        <taxon>Alteromonadales</taxon>
        <taxon>Alteromonadaceae</taxon>
        <taxon>Alteromonas/Salinimonas group</taxon>
        <taxon>Alteromonas</taxon>
    </lineage>
</organism>
<evidence type="ECO:0000313" key="2">
    <source>
        <dbReference type="EMBL" id="PRO72622.1"/>
    </source>
</evidence>
<gene>
    <name evidence="2" type="ORF">C6Y40_15715</name>
</gene>
<dbReference type="AlphaFoldDB" id="A0A2S9V857"/>
<dbReference type="RefSeq" id="WP_105935380.1">
    <property type="nucleotide sequence ID" value="NZ_PVNP01000180.1"/>
</dbReference>
<name>A0A2S9V857_9ALTE</name>
<dbReference type="EMBL" id="PVNP01000180">
    <property type="protein sequence ID" value="PRO72622.1"/>
    <property type="molecule type" value="Genomic_DNA"/>
</dbReference>
<keyword evidence="3" id="KW-1185">Reference proteome</keyword>
<dbReference type="Proteomes" id="UP000238949">
    <property type="component" value="Unassembled WGS sequence"/>
</dbReference>
<proteinExistence type="predicted"/>
<feature type="signal peptide" evidence="1">
    <location>
        <begin position="1"/>
        <end position="24"/>
    </location>
</feature>
<protein>
    <recommendedName>
        <fullName evidence="4">PEP-CTERM protein-sorting domain-containing protein</fullName>
    </recommendedName>
</protein>
<comment type="caution">
    <text evidence="2">The sequence shown here is derived from an EMBL/GenBank/DDBJ whole genome shotgun (WGS) entry which is preliminary data.</text>
</comment>
<accession>A0A2S9V857</accession>
<feature type="chain" id="PRO_5015671681" description="PEP-CTERM protein-sorting domain-containing protein" evidence="1">
    <location>
        <begin position="25"/>
        <end position="207"/>
    </location>
</feature>
<reference evidence="3" key="1">
    <citation type="journal article" date="2020" name="Int. J. Syst. Evol. Microbiol.">
        <title>Alteromonas alba sp. nov., a marine bacterium isolated from the seawater of the West Pacific Ocean.</title>
        <authorList>
            <person name="Sun C."/>
            <person name="Wu Y.-H."/>
            <person name="Xamxidin M."/>
            <person name="Cheng H."/>
            <person name="Xu X.-W."/>
        </authorList>
    </citation>
    <scope>NUCLEOTIDE SEQUENCE [LARGE SCALE GENOMIC DNA]</scope>
    <source>
        <strain evidence="3">190</strain>
    </source>
</reference>
<evidence type="ECO:0000256" key="1">
    <source>
        <dbReference type="SAM" id="SignalP"/>
    </source>
</evidence>
<evidence type="ECO:0008006" key="4">
    <source>
        <dbReference type="Google" id="ProtNLM"/>
    </source>
</evidence>
<evidence type="ECO:0000313" key="3">
    <source>
        <dbReference type="Proteomes" id="UP000238949"/>
    </source>
</evidence>
<keyword evidence="1" id="KW-0732">Signal</keyword>